<protein>
    <submittedName>
        <fullName evidence="3">Thiopeptide-type bacteriocin biosynthesis domain-containing protein</fullName>
    </submittedName>
</protein>
<dbReference type="InterPro" id="IPR023809">
    <property type="entry name" value="Thiopep_bacteriocin_synth_dom"/>
</dbReference>
<proteinExistence type="predicted"/>
<dbReference type="EMBL" id="OCMT01000004">
    <property type="protein sequence ID" value="SOD20098.1"/>
    <property type="molecule type" value="Genomic_DNA"/>
</dbReference>
<dbReference type="InterPro" id="IPR006827">
    <property type="entry name" value="Lant_deHydtase_N"/>
</dbReference>
<accession>A0A286ADX1</accession>
<organism evidence="3 4">
    <name type="scientific">Pedobacter xixiisoli</name>
    <dbReference type="NCBI Taxonomy" id="1476464"/>
    <lineage>
        <taxon>Bacteria</taxon>
        <taxon>Pseudomonadati</taxon>
        <taxon>Bacteroidota</taxon>
        <taxon>Sphingobacteriia</taxon>
        <taxon>Sphingobacteriales</taxon>
        <taxon>Sphingobacteriaceae</taxon>
        <taxon>Pedobacter</taxon>
    </lineage>
</organism>
<dbReference type="OrthoDB" id="1273722at2"/>
<name>A0A286ADX1_9SPHI</name>
<feature type="domain" description="Thiopeptide-type bacteriocin biosynthesis" evidence="2">
    <location>
        <begin position="657"/>
        <end position="894"/>
    </location>
</feature>
<sequence length="912" mass="105924">MESAKYIICRACALPKDAQLSIYWEQLKALIASASPSLFEQIANTDHSALDQLDKRTRISIERYFNRTRFRPVPYGKFSTVGLLRNEENKNDEPVLHTQMELLNFRDWTEIKKLATAAITWTDELMWRTQATLYTHEGTHYFFQSTEGQTELFSLNGFEELDRLLSFCSLSRSTAEIKDLVGNDWDFFRDMMSQLLELQVLVHSHLPNITGADYFQRIGLATFGEQLNDYSIYIRHAAKGFCNIGLEQELERYVAFANEHLPSPTLNDLAEFKLQFTKRYENQWQPLARVLDPEKGLGYAGLSNSGNDDLVTLLPKQELMPQYLLLDDLSMFLLNGMLGGKAVNLENFTGKNIDRVALPNTLNVLLQPAKDGVWAVEHIGGPSATNLLGRFAKDTHIANFTGELVDLEQKANAEVKFFDIAYQTDQRTDNINRRPQLYELELTLGGWSTHPKQLQLADLFINVIGDELVLYSNRYQCRVVPRMASAYNILRSSHPLLRLLADLQYQGMQHQFLPDLEQRFPNMDYYPPLKFGKLLLQPAKWKVPSSAKVAKTELDKWLDEKVCNRFIRIGRSDQYLCLDLELDMDRELLWDSLQRDAGLQYISDWPSGGEQGMLDTEGNRFSYQLHWALTHQKQVYAPVTVFNKPPHQKNWSVGSDWFFMSLYASPENQTHILKELIAPLLLKHENVVQNWFYILYSDPDKHIRLRIKWHADASAKIKWQVLNEIGGWLGSYGIRNTVMKPYEPEWQRYGTATMMATEHFFELDSVQATAVMDMDEEERLKVCYGWIWGMIGHVLKDHLKQKLFLEKMASMFAHEMGWSKVEFKILNQYWRNMEIPAIDAFPKANMLQVWEEICLITSAEDQEQRLADFIHMHVNRRFPTHARVREAQLYQYLLLHLKRVSKRAELALVAVR</sequence>
<gene>
    <name evidence="3" type="ORF">SAMN06297358_3810</name>
</gene>
<dbReference type="RefSeq" id="WP_097133577.1">
    <property type="nucleotide sequence ID" value="NZ_OCMT01000004.1"/>
</dbReference>
<dbReference type="Proteomes" id="UP000219281">
    <property type="component" value="Unassembled WGS sequence"/>
</dbReference>
<evidence type="ECO:0000259" key="2">
    <source>
        <dbReference type="Pfam" id="PF14028"/>
    </source>
</evidence>
<dbReference type="AlphaFoldDB" id="A0A286ADX1"/>
<dbReference type="Pfam" id="PF04738">
    <property type="entry name" value="Lant_dehydr_N"/>
    <property type="match status" value="1"/>
</dbReference>
<feature type="domain" description="Lantibiotic dehydratase N-terminal" evidence="1">
    <location>
        <begin position="248"/>
        <end position="589"/>
    </location>
</feature>
<dbReference type="Pfam" id="PF14028">
    <property type="entry name" value="Lant_dehydr_C"/>
    <property type="match status" value="1"/>
</dbReference>
<keyword evidence="4" id="KW-1185">Reference proteome</keyword>
<evidence type="ECO:0000313" key="3">
    <source>
        <dbReference type="EMBL" id="SOD20098.1"/>
    </source>
</evidence>
<dbReference type="NCBIfam" id="TIGR03891">
    <property type="entry name" value="thiopep_ocin"/>
    <property type="match status" value="1"/>
</dbReference>
<evidence type="ECO:0000313" key="4">
    <source>
        <dbReference type="Proteomes" id="UP000219281"/>
    </source>
</evidence>
<evidence type="ECO:0000259" key="1">
    <source>
        <dbReference type="Pfam" id="PF04738"/>
    </source>
</evidence>
<reference evidence="4" key="1">
    <citation type="submission" date="2017-09" db="EMBL/GenBank/DDBJ databases">
        <authorList>
            <person name="Varghese N."/>
            <person name="Submissions S."/>
        </authorList>
    </citation>
    <scope>NUCLEOTIDE SEQUENCE [LARGE SCALE GENOMIC DNA]</scope>
    <source>
        <strain evidence="4">CGMCC 1.12803</strain>
    </source>
</reference>